<proteinExistence type="predicted"/>
<evidence type="ECO:0000313" key="2">
    <source>
        <dbReference type="Proteomes" id="UP000255284"/>
    </source>
</evidence>
<dbReference type="Proteomes" id="UP000255284">
    <property type="component" value="Unassembled WGS sequence"/>
</dbReference>
<gene>
    <name evidence="1" type="ORF">NCTC11819_01321</name>
</gene>
<accession>A0A8G2M7D0</accession>
<protein>
    <submittedName>
        <fullName evidence="1">Uncharacterized protein</fullName>
    </submittedName>
</protein>
<sequence>MGTPNSVITGVFFPEFVTPAVPRARTRETVTAQIPHKSPKFPLVSPPVPLSQRLRRSRWRSGVRRKRGTGG</sequence>
<reference evidence="1 2" key="1">
    <citation type="submission" date="2018-06" db="EMBL/GenBank/DDBJ databases">
        <authorList>
            <consortium name="Pathogen Informatics"/>
            <person name="Doyle S."/>
        </authorList>
    </citation>
    <scope>NUCLEOTIDE SEQUENCE [LARGE SCALE GENOMIC DNA]</scope>
    <source>
        <strain evidence="1 2">NCTC11819</strain>
    </source>
</reference>
<comment type="caution">
    <text evidence="1">The sequence shown here is derived from an EMBL/GenBank/DDBJ whole genome shotgun (WGS) entry which is preliminary data.</text>
</comment>
<dbReference type="EMBL" id="UGGQ01000006">
    <property type="protein sequence ID" value="STO16747.1"/>
    <property type="molecule type" value="Genomic_DNA"/>
</dbReference>
<organism evidence="1 2">
    <name type="scientific">Mobiluncus mulieris</name>
    <dbReference type="NCBI Taxonomy" id="2052"/>
    <lineage>
        <taxon>Bacteria</taxon>
        <taxon>Bacillati</taxon>
        <taxon>Actinomycetota</taxon>
        <taxon>Actinomycetes</taxon>
        <taxon>Actinomycetales</taxon>
        <taxon>Actinomycetaceae</taxon>
        <taxon>Mobiluncus</taxon>
    </lineage>
</organism>
<evidence type="ECO:0000313" key="1">
    <source>
        <dbReference type="EMBL" id="STO16747.1"/>
    </source>
</evidence>
<dbReference type="AlphaFoldDB" id="A0A8G2M7D0"/>
<name>A0A8G2M7D0_9ACTO</name>